<evidence type="ECO:0000313" key="2">
    <source>
        <dbReference type="Proteomes" id="UP000316330"/>
    </source>
</evidence>
<dbReference type="EMBL" id="VNJJ01000017">
    <property type="protein sequence ID" value="TVX96228.1"/>
    <property type="molecule type" value="Genomic_DNA"/>
</dbReference>
<comment type="caution">
    <text evidence="1">The sequence shown here is derived from an EMBL/GenBank/DDBJ whole genome shotgun (WGS) entry which is preliminary data.</text>
</comment>
<name>A0A559J8K7_9BACL</name>
<protein>
    <submittedName>
        <fullName evidence="1">Uncharacterized protein</fullName>
    </submittedName>
</protein>
<dbReference type="AlphaFoldDB" id="A0A559J8K7"/>
<dbReference type="OrthoDB" id="9846121at2"/>
<gene>
    <name evidence="1" type="ORF">FPZ45_21180</name>
</gene>
<keyword evidence="2" id="KW-1185">Reference proteome</keyword>
<dbReference type="RefSeq" id="WP_144706254.1">
    <property type="nucleotide sequence ID" value="NZ_VNJJ01000017.1"/>
</dbReference>
<organism evidence="1 2">
    <name type="scientific">Cohnella terricola</name>
    <dbReference type="NCBI Taxonomy" id="1289167"/>
    <lineage>
        <taxon>Bacteria</taxon>
        <taxon>Bacillati</taxon>
        <taxon>Bacillota</taxon>
        <taxon>Bacilli</taxon>
        <taxon>Bacillales</taxon>
        <taxon>Paenibacillaceae</taxon>
        <taxon>Cohnella</taxon>
    </lineage>
</organism>
<dbReference type="Proteomes" id="UP000316330">
    <property type="component" value="Unassembled WGS sequence"/>
</dbReference>
<proteinExistence type="predicted"/>
<accession>A0A559J8K7</accession>
<sequence length="102" mass="12300">MKTEQMSFSSRIPKYKETLFIYGQKILDKEVLRIDELLFEETNEENKDSVIDFPLVRRLPYREDHFHIIVKPQFIINSLDDHIKILEERILCKHPIEVQDIS</sequence>
<evidence type="ECO:0000313" key="1">
    <source>
        <dbReference type="EMBL" id="TVX96228.1"/>
    </source>
</evidence>
<reference evidence="1 2" key="1">
    <citation type="submission" date="2019-07" db="EMBL/GenBank/DDBJ databases">
        <authorList>
            <person name="Kim J."/>
        </authorList>
    </citation>
    <scope>NUCLEOTIDE SEQUENCE [LARGE SCALE GENOMIC DNA]</scope>
    <source>
        <strain evidence="1 2">G13</strain>
    </source>
</reference>